<dbReference type="PANTHER" id="PTHR42743">
    <property type="entry name" value="AMINO-ACID AMINOTRANSFERASE"/>
    <property type="match status" value="1"/>
</dbReference>
<keyword evidence="3" id="KW-1185">Reference proteome</keyword>
<comment type="caution">
    <text evidence="2">The sequence shown here is derived from an EMBL/GenBank/DDBJ whole genome shotgun (WGS) entry which is preliminary data.</text>
</comment>
<reference evidence="2" key="1">
    <citation type="journal article" date="2014" name="Int. J. Syst. Evol. Microbiol.">
        <title>Complete genome sequence of Corynebacterium casei LMG S-19264T (=DSM 44701T), isolated from a smear-ripened cheese.</title>
        <authorList>
            <consortium name="US DOE Joint Genome Institute (JGI-PGF)"/>
            <person name="Walter F."/>
            <person name="Albersmeier A."/>
            <person name="Kalinowski J."/>
            <person name="Ruckert C."/>
        </authorList>
    </citation>
    <scope>NUCLEOTIDE SEQUENCE</scope>
    <source>
        <strain evidence="2">CGMCC 4.7308</strain>
    </source>
</reference>
<dbReference type="Gene3D" id="3.20.10.10">
    <property type="entry name" value="D-amino Acid Aminotransferase, subunit A, domain 2"/>
    <property type="match status" value="1"/>
</dbReference>
<dbReference type="EMBL" id="BMNA01000006">
    <property type="protein sequence ID" value="GGM09169.1"/>
    <property type="molecule type" value="Genomic_DNA"/>
</dbReference>
<sequence>MTGAPAGGAGPRGPVAPPGLAYAPPVTGTSLVALLDGRLLPATEPLLRPDDAGVVRGDGVFETTLAVDGEPRDLSEHLDRLGRSAAALEVDIPDRTEWSRGVDAVLADRPAGQWSVRLTATRGPDDGPATCFVVRSPVGPRLLAQRQGIGVLALDRGFDGPAVARAPWLLAGAKTLSYATNMAALRWAAAHGADDVVFVGTDGTLLEAPTATVVLARGRSLVTPPPEGILAGITAERLFAAAAAAGWAIARERVTVADLFAADAVWLTSSVRLLAPVTTVDGRALPAGRRAGLTGELAALLDMPAPAAVG</sequence>
<accession>A0A917T5T8</accession>
<dbReference type="AlphaFoldDB" id="A0A917T5T8"/>
<protein>
    <submittedName>
        <fullName evidence="2">4-amino-4-deoxychorismate lyase</fullName>
    </submittedName>
</protein>
<dbReference type="InterPro" id="IPR001544">
    <property type="entry name" value="Aminotrans_IV"/>
</dbReference>
<dbReference type="GO" id="GO:0046394">
    <property type="term" value="P:carboxylic acid biosynthetic process"/>
    <property type="evidence" value="ECO:0007669"/>
    <property type="project" value="UniProtKB-ARBA"/>
</dbReference>
<organism evidence="2 3">
    <name type="scientific">Nakamurella endophytica</name>
    <dbReference type="NCBI Taxonomy" id="1748367"/>
    <lineage>
        <taxon>Bacteria</taxon>
        <taxon>Bacillati</taxon>
        <taxon>Actinomycetota</taxon>
        <taxon>Actinomycetes</taxon>
        <taxon>Nakamurellales</taxon>
        <taxon>Nakamurellaceae</taxon>
        <taxon>Nakamurella</taxon>
    </lineage>
</organism>
<evidence type="ECO:0000256" key="1">
    <source>
        <dbReference type="ARBA" id="ARBA00009320"/>
    </source>
</evidence>
<name>A0A917T5T8_9ACTN</name>
<dbReference type="SUPFAM" id="SSF56752">
    <property type="entry name" value="D-aminoacid aminotransferase-like PLP-dependent enzymes"/>
    <property type="match status" value="1"/>
</dbReference>
<proteinExistence type="inferred from homology"/>
<dbReference type="Proteomes" id="UP000655208">
    <property type="component" value="Unassembled WGS sequence"/>
</dbReference>
<evidence type="ECO:0000313" key="2">
    <source>
        <dbReference type="EMBL" id="GGM09169.1"/>
    </source>
</evidence>
<dbReference type="InterPro" id="IPR050571">
    <property type="entry name" value="Class-IV_PLP-Dep_Aminotrnsfr"/>
</dbReference>
<dbReference type="PANTHER" id="PTHR42743:SF11">
    <property type="entry name" value="AMINODEOXYCHORISMATE LYASE"/>
    <property type="match status" value="1"/>
</dbReference>
<dbReference type="InterPro" id="IPR036038">
    <property type="entry name" value="Aminotransferase-like"/>
</dbReference>
<dbReference type="GO" id="GO:0005829">
    <property type="term" value="C:cytosol"/>
    <property type="evidence" value="ECO:0007669"/>
    <property type="project" value="TreeGrafter"/>
</dbReference>
<reference evidence="2" key="2">
    <citation type="submission" date="2020-09" db="EMBL/GenBank/DDBJ databases">
        <authorList>
            <person name="Sun Q."/>
            <person name="Zhou Y."/>
        </authorList>
    </citation>
    <scope>NUCLEOTIDE SEQUENCE</scope>
    <source>
        <strain evidence="2">CGMCC 4.7308</strain>
    </source>
</reference>
<dbReference type="GO" id="GO:0016829">
    <property type="term" value="F:lyase activity"/>
    <property type="evidence" value="ECO:0007669"/>
    <property type="project" value="UniProtKB-KW"/>
</dbReference>
<dbReference type="Gene3D" id="3.30.470.10">
    <property type="match status" value="1"/>
</dbReference>
<gene>
    <name evidence="2" type="primary">pabC</name>
    <name evidence="2" type="ORF">GCM10011594_31340</name>
</gene>
<dbReference type="InterPro" id="IPR043131">
    <property type="entry name" value="BCAT-like_N"/>
</dbReference>
<keyword evidence="2" id="KW-0456">Lyase</keyword>
<dbReference type="InterPro" id="IPR043132">
    <property type="entry name" value="BCAT-like_C"/>
</dbReference>
<dbReference type="Pfam" id="PF01063">
    <property type="entry name" value="Aminotran_4"/>
    <property type="match status" value="1"/>
</dbReference>
<evidence type="ECO:0000313" key="3">
    <source>
        <dbReference type="Proteomes" id="UP000655208"/>
    </source>
</evidence>
<comment type="similarity">
    <text evidence="1">Belongs to the class-IV pyridoxal-phosphate-dependent aminotransferase family.</text>
</comment>